<sequence>MAAPWEKYQTKAATGTAAPWEKYQAIDQERTASTDLGDFNVQQQADQYEALRGPNALSDSSDSILAGIPFGDEAVSAMTGLARAGINAIKGDGFNYSQEYNRQMALNEELQRRREERSPIASTVGKVGGSVAVAASAAPAMLSTRFAAAPLMGRTAAGIGDGLISGAVYGAGEGQGLGDRATNAATNAAIGGFIGGALPVVGAGLSKGYEAFRNARLANPIASQANATPEALRVIGDVLEADNTLGAAGRQNMARAGQEAMLVDAGPTAQSLLDQTIQRSGSGARVARDAISQRVSRDSAAITSAMDDAFGAPTMAMPGTANSSGRTALSGLYDQAYTKPINYASNKGIEIEQMIKNRVPRSAVDAANNLMRVEGAPPSQQILAKMADDGSVVLERLPDVRQLDYITRGLNEVADQADGMGKLGGTTQMGRAYGNLAKDIRSRLKSLVPEYGQALDAAGTEIGKVKAAQFGYDMMGSGVKRQEVQEFLTGLPKAEKTELVKNIRQAIDDRIANVTRAVSDGDMDAREAIKALKDLSSKSSREKVLLAIGPDKSQRLFTELDRATKSFELRSAVTQNSKTYARQAMDDRVKDYTQPGVIGSLARGEVKNTLQKFTQAATGNTDDVIRSKADQIYSQIAELLTRQGGPGQAAYNAINQLNQTDAATLATSEAIRRLISPRLAYPSTALVEDKLPFRQSK</sequence>
<protein>
    <submittedName>
        <fullName evidence="1">Uncharacterized protein</fullName>
    </submittedName>
</protein>
<name>A0ABT3QUN9_9HYPH</name>
<comment type="caution">
    <text evidence="1">The sequence shown here is derived from an EMBL/GenBank/DDBJ whole genome shotgun (WGS) entry which is preliminary data.</text>
</comment>
<accession>A0ABT3QUN9</accession>
<gene>
    <name evidence="1" type="ORF">OPR82_21500</name>
</gene>
<dbReference type="RefSeq" id="WP_265987016.1">
    <property type="nucleotide sequence ID" value="NZ_JAPHAV010000024.1"/>
</dbReference>
<reference evidence="1 2" key="1">
    <citation type="submission" date="2022-11" db="EMBL/GenBank/DDBJ databases">
        <title>Brucella sp. YY2X, whole genome shotgun sequencing project.</title>
        <authorList>
            <person name="Yang Y."/>
        </authorList>
    </citation>
    <scope>NUCLEOTIDE SEQUENCE [LARGE SCALE GENOMIC DNA]</scope>
    <source>
        <strain evidence="1 2">YY2X</strain>
    </source>
</reference>
<evidence type="ECO:0000313" key="1">
    <source>
        <dbReference type="EMBL" id="MCX2699284.1"/>
    </source>
</evidence>
<organism evidence="1 2">
    <name type="scientific">Ochrobactrum chromiisoli</name>
    <dbReference type="NCBI Taxonomy" id="2993941"/>
    <lineage>
        <taxon>Bacteria</taxon>
        <taxon>Pseudomonadati</taxon>
        <taxon>Pseudomonadota</taxon>
        <taxon>Alphaproteobacteria</taxon>
        <taxon>Hyphomicrobiales</taxon>
        <taxon>Brucellaceae</taxon>
        <taxon>Brucella/Ochrobactrum group</taxon>
        <taxon>Ochrobactrum</taxon>
    </lineage>
</organism>
<keyword evidence="2" id="KW-1185">Reference proteome</keyword>
<dbReference type="Proteomes" id="UP001301216">
    <property type="component" value="Unassembled WGS sequence"/>
</dbReference>
<dbReference type="EMBL" id="JAPHAV010000024">
    <property type="protein sequence ID" value="MCX2699284.1"/>
    <property type="molecule type" value="Genomic_DNA"/>
</dbReference>
<evidence type="ECO:0000313" key="2">
    <source>
        <dbReference type="Proteomes" id="UP001301216"/>
    </source>
</evidence>
<proteinExistence type="predicted"/>